<feature type="compositionally biased region" description="Gly residues" evidence="1">
    <location>
        <begin position="438"/>
        <end position="450"/>
    </location>
</feature>
<feature type="compositionally biased region" description="Low complexity" evidence="1">
    <location>
        <begin position="38"/>
        <end position="48"/>
    </location>
</feature>
<dbReference type="EMBL" id="QZCW01000001">
    <property type="protein sequence ID" value="MCW5320730.1"/>
    <property type="molecule type" value="Genomic_DNA"/>
</dbReference>
<sequence>MDTGSGTSTVSVLWSLLSHALFGDPKRKDPGPGPTPGAAPDTPAPTADLPRDLVAAGDNDTRSSQRTTVASTPPAVKPTTHGSQDDKGSGQKDNTDAAVDTGGSTSPRAILAPDTGNQDGSHTISAHNVAGNLLSATPPASGDSNTVERTPPRRLPDRHRHHARQRPPRSRGEQHSGRGRQGRRPARGQRRPRSHLRSRARHVQSPRSRRRQRHPKQPTHRRGRQPGRQGQRAGSNTTPADARPVAGGNSTRNPASKDAARPVGNAGSESIHKAAPDRPNPAADQPQGPATASTKSSQHSAAASAPLVVSPQDSPGSTPTTQPPLVAGSQDGKDSGQASNTDAAVDTWGGMSTVSTLWPLFGSVLFRDPKPKDPIPTADQPQDKSSPGNAPTTQTTPVASSQDGSHTIGVRSVADKLLPTTTADAPDRPHPAADQPQGSGGGGGGGGGGSTSTKSSQRTAVASTTLVVSPQGESSPGSAPTTQTTLVAGGQDGQLSADHGTRITSLAQKDAPADLTRGLEMPIGLISFQAELAPGIRTETFSLYVDPALDVNGYWMPNQEGVWVNLASELYGGKMVLEGEQLRLDFRIEDGGRFDAGAQADGSITAAGAAARMPLSLLGYPPDSGYQTFWF</sequence>
<accession>A0ABT3KQY9</accession>
<feature type="compositionally biased region" description="Basic residues" evidence="1">
    <location>
        <begin position="177"/>
        <end position="225"/>
    </location>
</feature>
<organism evidence="2 3">
    <name type="scientific">Verminephrobacter aporrectodeae subsp. tuberculatae</name>
    <dbReference type="NCBI Taxonomy" id="1110392"/>
    <lineage>
        <taxon>Bacteria</taxon>
        <taxon>Pseudomonadati</taxon>
        <taxon>Pseudomonadota</taxon>
        <taxon>Betaproteobacteria</taxon>
        <taxon>Burkholderiales</taxon>
        <taxon>Comamonadaceae</taxon>
        <taxon>Verminephrobacter</taxon>
    </lineage>
</organism>
<reference evidence="3" key="1">
    <citation type="submission" date="2023-07" db="EMBL/GenBank/DDBJ databases">
        <title>Verminephrobacter genomes.</title>
        <authorList>
            <person name="Lund M.B."/>
        </authorList>
    </citation>
    <scope>NUCLEOTIDE SEQUENCE [LARGE SCALE GENOMIC DNA]</scope>
    <source>
        <strain evidence="3">AtM5-05</strain>
    </source>
</reference>
<comment type="caution">
    <text evidence="2">The sequence shown here is derived from an EMBL/GenBank/DDBJ whole genome shotgun (WGS) entry which is preliminary data.</text>
</comment>
<feature type="compositionally biased region" description="Polar residues" evidence="1">
    <location>
        <begin position="311"/>
        <end position="320"/>
    </location>
</feature>
<feature type="compositionally biased region" description="Polar residues" evidence="1">
    <location>
        <begin position="62"/>
        <end position="71"/>
    </location>
</feature>
<dbReference type="NCBIfam" id="NF041766">
    <property type="entry name" value="choice_anch_U"/>
    <property type="match status" value="1"/>
</dbReference>
<feature type="compositionally biased region" description="Polar residues" evidence="1">
    <location>
        <begin position="457"/>
        <end position="486"/>
    </location>
</feature>
<feature type="compositionally biased region" description="Basic residues" evidence="1">
    <location>
        <begin position="156"/>
        <end position="169"/>
    </location>
</feature>
<name>A0ABT3KQY9_9BURK</name>
<evidence type="ECO:0000313" key="2">
    <source>
        <dbReference type="EMBL" id="MCW5320730.1"/>
    </source>
</evidence>
<dbReference type="InterPro" id="IPR053784">
    <property type="entry name" value="Choice_anch_U_dom"/>
</dbReference>
<feature type="region of interest" description="Disordered" evidence="1">
    <location>
        <begin position="22"/>
        <end position="346"/>
    </location>
</feature>
<feature type="compositionally biased region" description="Basic and acidic residues" evidence="1">
    <location>
        <begin position="83"/>
        <end position="95"/>
    </location>
</feature>
<keyword evidence="3" id="KW-1185">Reference proteome</keyword>
<dbReference type="Proteomes" id="UP001208935">
    <property type="component" value="Unassembled WGS sequence"/>
</dbReference>
<proteinExistence type="predicted"/>
<evidence type="ECO:0000256" key="1">
    <source>
        <dbReference type="SAM" id="MobiDB-lite"/>
    </source>
</evidence>
<gene>
    <name evidence="2" type="ORF">D5039_05965</name>
</gene>
<feature type="compositionally biased region" description="Polar residues" evidence="1">
    <location>
        <begin position="379"/>
        <end position="405"/>
    </location>
</feature>
<feature type="compositionally biased region" description="Polar residues" evidence="1">
    <location>
        <begin position="115"/>
        <end position="126"/>
    </location>
</feature>
<feature type="compositionally biased region" description="Polar residues" evidence="1">
    <location>
        <begin position="288"/>
        <end position="299"/>
    </location>
</feature>
<evidence type="ECO:0000313" key="3">
    <source>
        <dbReference type="Proteomes" id="UP001208935"/>
    </source>
</evidence>
<feature type="region of interest" description="Disordered" evidence="1">
    <location>
        <begin position="364"/>
        <end position="497"/>
    </location>
</feature>
<protein>
    <submittedName>
        <fullName evidence="2">Uncharacterized protein</fullName>
    </submittedName>
</protein>